<keyword evidence="2" id="KW-1185">Reference proteome</keyword>
<evidence type="ECO:0000313" key="1">
    <source>
        <dbReference type="EMBL" id="NSL51715.1"/>
    </source>
</evidence>
<dbReference type="RefSeq" id="WP_173730916.1">
    <property type="nucleotide sequence ID" value="NZ_JABTTE010000008.1"/>
</dbReference>
<dbReference type="Proteomes" id="UP000625804">
    <property type="component" value="Unassembled WGS sequence"/>
</dbReference>
<dbReference type="Pfam" id="PF13730">
    <property type="entry name" value="HTH_36"/>
    <property type="match status" value="1"/>
</dbReference>
<accession>A0A8J8KED8</accession>
<dbReference type="InterPro" id="IPR036390">
    <property type="entry name" value="WH_DNA-bd_sf"/>
</dbReference>
<protein>
    <recommendedName>
        <fullName evidence="3">Helix-turn-helix protein</fullName>
    </recommendedName>
</protein>
<dbReference type="AlphaFoldDB" id="A0A8J8KED8"/>
<organism evidence="1 2">
    <name type="scientific">Calidifontibacillus erzurumensis</name>
    <dbReference type="NCBI Taxonomy" id="2741433"/>
    <lineage>
        <taxon>Bacteria</taxon>
        <taxon>Bacillati</taxon>
        <taxon>Bacillota</taxon>
        <taxon>Bacilli</taxon>
        <taxon>Bacillales</taxon>
        <taxon>Bacillaceae</taxon>
        <taxon>Calidifontibacillus/Schinkia group</taxon>
        <taxon>Calidifontibacillus</taxon>
    </lineage>
</organism>
<reference evidence="1" key="1">
    <citation type="submission" date="2020-06" db="EMBL/GenBank/DDBJ databases">
        <title>A novel thermopfilic bacterium from Erzurum, Turkey.</title>
        <authorList>
            <person name="Adiguzel A."/>
            <person name="Ay H."/>
            <person name="Baltaci M.O."/>
        </authorList>
    </citation>
    <scope>NUCLEOTIDE SEQUENCE</scope>
    <source>
        <strain evidence="1">P2</strain>
    </source>
</reference>
<sequence>MKGSRIVFNKSEKLEDSFFIKLPSNLKWYIYIDGYKAEMNYLYALIVDYYNADEGCAYPSMLRLSREYGKTEPTTRAHLQTLKDVGLIDFTDIRGKKYYVPFIPLDQEELFRQFPEAEEKYKIALQKEEQERKRSLRNWVSKFHTVNN</sequence>
<comment type="caution">
    <text evidence="1">The sequence shown here is derived from an EMBL/GenBank/DDBJ whole genome shotgun (WGS) entry which is preliminary data.</text>
</comment>
<evidence type="ECO:0008006" key="3">
    <source>
        <dbReference type="Google" id="ProtNLM"/>
    </source>
</evidence>
<proteinExistence type="predicted"/>
<evidence type="ECO:0000313" key="2">
    <source>
        <dbReference type="Proteomes" id="UP000625804"/>
    </source>
</evidence>
<gene>
    <name evidence="1" type="ORF">HR057_08025</name>
</gene>
<dbReference type="SUPFAM" id="SSF46785">
    <property type="entry name" value="Winged helix' DNA-binding domain"/>
    <property type="match status" value="1"/>
</dbReference>
<name>A0A8J8KED8_9BACI</name>
<dbReference type="EMBL" id="JABTTE010000008">
    <property type="protein sequence ID" value="NSL51715.1"/>
    <property type="molecule type" value="Genomic_DNA"/>
</dbReference>